<dbReference type="PANTHER" id="PTHR11439:SF463">
    <property type="entry name" value="REVERSE TRANSCRIPTASE TY1_COPIA-TYPE DOMAIN-CONTAINING PROTEIN"/>
    <property type="match status" value="1"/>
</dbReference>
<dbReference type="PANTHER" id="PTHR11439">
    <property type="entry name" value="GAG-POL-RELATED RETROTRANSPOSON"/>
    <property type="match status" value="1"/>
</dbReference>
<dbReference type="InterPro" id="IPR013103">
    <property type="entry name" value="RVT_2"/>
</dbReference>
<gene>
    <name evidence="9" type="ORF">BB8028_0012g00240</name>
</gene>
<evidence type="ECO:0000313" key="10">
    <source>
        <dbReference type="Proteomes" id="UP000237441"/>
    </source>
</evidence>
<evidence type="ECO:0000259" key="7">
    <source>
        <dbReference type="PROSITE" id="PS50048"/>
    </source>
</evidence>
<dbReference type="GO" id="GO:0008270">
    <property type="term" value="F:zinc ion binding"/>
    <property type="evidence" value="ECO:0007669"/>
    <property type="project" value="InterPro"/>
</dbReference>
<evidence type="ECO:0000313" key="9">
    <source>
        <dbReference type="EMBL" id="PQK18127.1"/>
    </source>
</evidence>
<comment type="subcellular location">
    <subcellularLocation>
        <location evidence="1">Mitochondrion</location>
    </subcellularLocation>
</comment>
<evidence type="ECO:0000256" key="6">
    <source>
        <dbReference type="SAM" id="MobiDB-lite"/>
    </source>
</evidence>
<dbReference type="InterPro" id="IPR001138">
    <property type="entry name" value="Zn2Cys6_DnaBD"/>
</dbReference>
<name>A0A2S7YPY4_BEABA</name>
<dbReference type="Pfam" id="PF07727">
    <property type="entry name" value="RVT_2"/>
    <property type="match status" value="1"/>
</dbReference>
<keyword evidence="2" id="KW-0378">Hydrolase</keyword>
<keyword evidence="5" id="KW-0539">Nucleus</keyword>
<sequence>MGPSELGLQEVNSFAAMAGIKLTNESVEAQVEILQGQENYLAWKRDLKFIAEANNVWKILTGEEAIQERPTRPTLSAVATQAKSAKRSIGKDADPSGSSTEAQTSDMSLIIQFYKLDLDEYEKQQKRFRYARGILSTTINTALRGCIKDEDSPQLAMEKLKGLCKMNDARALDMTLGKIEQLKFKGSVSDLINTLKTFQQDIIDLDGTFSDDQLMSKVVRSLPNRFNRFLDSWNLLAGTAALPRDLVTLHGHLLGVEAQMASGKEGGEYETRIKGRERKERQLCEGCNKWGNHNEAECWITHPELRETKLDKTRETPRQFKAEINTVKSTRSKDHLKNDPQGHQRPGKIVATAKLQRDQWEKACAKTVSTASRKTPIGRKGNALEHKNPDNSLSLEGSQLKKVLSPQTMMLLKDEALERSHRWIVDSGANVCIANDKAWFSEFQTISYTVGTANNGGLHIDGAGTVPLHLITDGNDPVELELHNVAYAQDARCNILSLSWIAEKAKLRGIWGIKGISIITADGFEIGHASLIDGLYHLQVNPPMAETSKESHFTEEDPIAMQVNGAEDSDAVENGSTLAPDQHLPPGVQPPFVVSLLDYDNPVWKWHRRMGHLSIQSLRDLLKVSNGIDLTDKQLQGELGVMCPVCATTKAVNRIPRDPATRRATNPGEMMHADAWGPYPVSAWDSTIYILAMTDGATRFTWSARYMTKNKIPEVFRHLHRTIEKRNNITIRAYRLDNEFPLYGELRDWFKRHAISLENSVPYTHHMNGVAERGFRTDRERASAILQEATNSVSSTISKILGTRSEETMRNVSLSENLWVEAFSHAIWIKNRSPSRALEGKITPWEALYKVKPNLAIERIFGSRVYVTYPPEHRQKTLLQPRGWLGYFVGFETEAVLRIWNPDKNRVVRVTAPRVDDGQGQEDAHEGTTLSDRNPVGHITLDDCVSDSGLSPDALDMVSQPQTSSSEGLANPLQSNPERPHYLTRRSAKVSPYFAQNNQDAVHHPEGIEARPPRSESLPDGQDIQSDAISDSESEHIQEEVAGIDYDIWHEDQAFHTWKVEPQVHMLAIACTSDLHTQDNDNQNNTQLPKVIAVCIGCQTTHSKCEKSVQLDGSCAECARKGIACVSSTRSPAFKGPKGRQPHRVKQTQSEKCESCQKNKIICRRSNPASRCDHCSKRKLVCSFVPEDRRKSQPAQEKCENCRRRHLTCRRSHPESKCDHCQQEKRVCSFTTSVTRVKKEQPSQEKCERCQKRYLLCTKIQPNSKCKRCLHDKRVCSFAPEDKRPSQPLEDRCESCRKRRYLCKHSDPTSKCDSCIKRQRICSFAPSIRSFDPETQRQKDKCYSCVTRHISKCIGATVTTKCDSCQQNNWKCSLVKGIRNLPGCVNCQAAGPRKCVGIPCQFCYKNGTASCNFRTNDNVVIYHPIQENLSPNSRWHTIQALGLRDECCKFCMEIADRDIVFYSDHGFPCNMCVTRENDANKNRKSISCTAWNEDGGYKKYFFRGAHRVGTRPRRLQSPPPMTEAGTAVGENEDDWQMFDDFSIDGDLASEDGEVCIHAELLEPQINLAETPYHQGVKRSPCPPHDGQERCHSMTSKSLSPTCLSAVIDKGGSTMKDISMAGICMLSTAAIMHGPEPNNRKSALASAEREQWEQAMQEEYNSLIENQTWRVVERPADRKVLTGRWVFKRKLGSNGEVARHKARFVVRGFSQIYGLDFDETYASVVKSASYRILFALQARYGWKCHQMDIKTAFLNGNLEHEIFVEPPEGYPEARNQVLKLCKSLYGLKQAPRQWYFKLRAFLEESGWRVSNFDPSVFIQDDDNLIMEVYVDDINIFGINEDRIIAMKHQLAARFNMTDLGLCAYYLGMHVHQETNGDVHLHQGSYIQQVLERYGLQGIHPRRTPMRTNQKMTKNDGHPKSLDFQRRYQSKVGALNYAMVVTRPDIAEAVGVVSRFCANPTEEHMKAVDDIYAYLKHTPNLGLHFKRDCPDRELHAYVDADWAGCPDTRRSTTGYVIKLAGSPVSWSSRRQRTVAMSTCEAEYVAGYKATQEIIWIQNMINDLRIEALEVKSTPLLIDNNAALKLTRNPELHDRTKHIELKYHFLREMTLSGRINAQRVSTKDNQADLLTKPLPRDAHEKLTRELGMDKSFCAESVTHG</sequence>
<evidence type="ECO:0008006" key="11">
    <source>
        <dbReference type="Google" id="ProtNLM"/>
    </source>
</evidence>
<evidence type="ECO:0000256" key="5">
    <source>
        <dbReference type="ARBA" id="ARBA00023242"/>
    </source>
</evidence>
<protein>
    <recommendedName>
        <fullName evidence="11">Retrovirus-related Pol polyprotein from transposon TNT 1-94</fullName>
    </recommendedName>
</protein>
<accession>A0A2S7YPY4</accession>
<feature type="domain" description="Zn(2)-C6 fungal-type" evidence="7">
    <location>
        <begin position="1292"/>
        <end position="1324"/>
    </location>
</feature>
<dbReference type="OrthoDB" id="5080239at2759"/>
<evidence type="ECO:0000259" key="8">
    <source>
        <dbReference type="PROSITE" id="PS50994"/>
    </source>
</evidence>
<proteinExistence type="predicted"/>
<evidence type="ECO:0000256" key="4">
    <source>
        <dbReference type="ARBA" id="ARBA00023128"/>
    </source>
</evidence>
<feature type="compositionally biased region" description="Polar residues" evidence="6">
    <location>
        <begin position="73"/>
        <end position="83"/>
    </location>
</feature>
<dbReference type="InterPro" id="IPR001584">
    <property type="entry name" value="Integrase_cat-core"/>
</dbReference>
<feature type="compositionally biased region" description="Basic and acidic residues" evidence="6">
    <location>
        <begin position="914"/>
        <end position="926"/>
    </location>
</feature>
<dbReference type="PROSITE" id="PS50048">
    <property type="entry name" value="ZN2_CY6_FUNGAL_2"/>
    <property type="match status" value="3"/>
</dbReference>
<dbReference type="Proteomes" id="UP000237441">
    <property type="component" value="Unassembled WGS sequence"/>
</dbReference>
<keyword evidence="2" id="KW-0064">Aspartyl protease</keyword>
<reference evidence="9 10" key="1">
    <citation type="submission" date="2016-07" db="EMBL/GenBank/DDBJ databases">
        <title>Comparative genomics of the entomopathogenic fungus Beauveria bassiana.</title>
        <authorList>
            <person name="Valero Jimenez C.A."/>
            <person name="Zwaan B.J."/>
            <person name="Van Kan J.A."/>
            <person name="Takken W."/>
            <person name="Debets A.J."/>
            <person name="Schoustra S.E."/>
            <person name="Koenraadt C.J."/>
        </authorList>
    </citation>
    <scope>NUCLEOTIDE SEQUENCE [LARGE SCALE GENOMIC DNA]</scope>
    <source>
        <strain evidence="9 10">ARSEF 8028</strain>
    </source>
</reference>
<dbReference type="GO" id="GO:0004190">
    <property type="term" value="F:aspartic-type endopeptidase activity"/>
    <property type="evidence" value="ECO:0007669"/>
    <property type="project" value="UniProtKB-KW"/>
</dbReference>
<feature type="region of interest" description="Disordered" evidence="6">
    <location>
        <begin position="71"/>
        <end position="103"/>
    </location>
</feature>
<feature type="region of interest" description="Disordered" evidence="6">
    <location>
        <begin position="371"/>
        <end position="394"/>
    </location>
</feature>
<dbReference type="InterPro" id="IPR036397">
    <property type="entry name" value="RNaseH_sf"/>
</dbReference>
<dbReference type="Pfam" id="PF25597">
    <property type="entry name" value="SH3_retrovirus"/>
    <property type="match status" value="1"/>
</dbReference>
<dbReference type="GO" id="GO:0005739">
    <property type="term" value="C:mitochondrion"/>
    <property type="evidence" value="ECO:0007669"/>
    <property type="project" value="UniProtKB-SubCell"/>
</dbReference>
<evidence type="ECO:0000256" key="2">
    <source>
        <dbReference type="ARBA" id="ARBA00022750"/>
    </source>
</evidence>
<feature type="domain" description="Zn(2)-C6 fungal-type" evidence="7">
    <location>
        <begin position="1152"/>
        <end position="1184"/>
    </location>
</feature>
<keyword evidence="2" id="KW-0645">Protease</keyword>
<dbReference type="GO" id="GO:0015074">
    <property type="term" value="P:DNA integration"/>
    <property type="evidence" value="ECO:0007669"/>
    <property type="project" value="InterPro"/>
</dbReference>
<feature type="domain" description="Integrase catalytic" evidence="8">
    <location>
        <begin position="663"/>
        <end position="852"/>
    </location>
</feature>
<feature type="compositionally biased region" description="Polar residues" evidence="6">
    <location>
        <begin position="959"/>
        <end position="977"/>
    </location>
</feature>
<dbReference type="GO" id="GO:0005634">
    <property type="term" value="C:nucleus"/>
    <property type="evidence" value="ECO:0007669"/>
    <property type="project" value="UniProtKB-ARBA"/>
</dbReference>
<evidence type="ECO:0000256" key="1">
    <source>
        <dbReference type="ARBA" id="ARBA00004173"/>
    </source>
</evidence>
<dbReference type="InterPro" id="IPR012337">
    <property type="entry name" value="RNaseH-like_sf"/>
</dbReference>
<dbReference type="EMBL" id="JRHA01000012">
    <property type="protein sequence ID" value="PQK18127.1"/>
    <property type="molecule type" value="Genomic_DNA"/>
</dbReference>
<dbReference type="InterPro" id="IPR054722">
    <property type="entry name" value="PolX-like_BBD"/>
</dbReference>
<dbReference type="InterPro" id="IPR057670">
    <property type="entry name" value="SH3_retrovirus"/>
</dbReference>
<feature type="compositionally biased region" description="Basic and acidic residues" evidence="6">
    <location>
        <begin position="1004"/>
        <end position="1014"/>
    </location>
</feature>
<dbReference type="InterPro" id="IPR043502">
    <property type="entry name" value="DNA/RNA_pol_sf"/>
</dbReference>
<comment type="caution">
    <text evidence="9">The sequence shown here is derived from an EMBL/GenBank/DDBJ whole genome shotgun (WGS) entry which is preliminary data.</text>
</comment>
<dbReference type="SUPFAM" id="SSF53098">
    <property type="entry name" value="Ribonuclease H-like"/>
    <property type="match status" value="1"/>
</dbReference>
<dbReference type="Gene3D" id="3.30.420.10">
    <property type="entry name" value="Ribonuclease H-like superfamily/Ribonuclease H"/>
    <property type="match status" value="1"/>
</dbReference>
<dbReference type="GO" id="GO:0003723">
    <property type="term" value="F:RNA binding"/>
    <property type="evidence" value="ECO:0007669"/>
    <property type="project" value="UniProtKB-KW"/>
</dbReference>
<feature type="region of interest" description="Disordered" evidence="6">
    <location>
        <begin position="1004"/>
        <end position="1034"/>
    </location>
</feature>
<organism evidence="9 10">
    <name type="scientific">Beauveria bassiana</name>
    <name type="common">White muscardine disease fungus</name>
    <name type="synonym">Tritirachium shiotae</name>
    <dbReference type="NCBI Taxonomy" id="176275"/>
    <lineage>
        <taxon>Eukaryota</taxon>
        <taxon>Fungi</taxon>
        <taxon>Dikarya</taxon>
        <taxon>Ascomycota</taxon>
        <taxon>Pezizomycotina</taxon>
        <taxon>Sordariomycetes</taxon>
        <taxon>Hypocreomycetidae</taxon>
        <taxon>Hypocreales</taxon>
        <taxon>Cordycipitaceae</taxon>
        <taxon>Beauveria</taxon>
    </lineage>
</organism>
<dbReference type="Pfam" id="PF22936">
    <property type="entry name" value="Pol_BBD"/>
    <property type="match status" value="1"/>
</dbReference>
<dbReference type="CDD" id="cd09272">
    <property type="entry name" value="RNase_HI_RT_Ty1"/>
    <property type="match status" value="1"/>
</dbReference>
<keyword evidence="3" id="KW-0694">RNA-binding</keyword>
<feature type="region of interest" description="Disordered" evidence="6">
    <location>
        <begin position="1900"/>
        <end position="1919"/>
    </location>
</feature>
<dbReference type="GO" id="GO:0000981">
    <property type="term" value="F:DNA-binding transcription factor activity, RNA polymerase II-specific"/>
    <property type="evidence" value="ECO:0007669"/>
    <property type="project" value="InterPro"/>
</dbReference>
<feature type="domain" description="Zn(2)-C6 fungal-type" evidence="7">
    <location>
        <begin position="1198"/>
        <end position="1230"/>
    </location>
</feature>
<dbReference type="SUPFAM" id="SSF56672">
    <property type="entry name" value="DNA/RNA polymerases"/>
    <property type="match status" value="1"/>
</dbReference>
<feature type="region of interest" description="Disordered" evidence="6">
    <location>
        <begin position="912"/>
        <end position="979"/>
    </location>
</feature>
<dbReference type="PROSITE" id="PS50994">
    <property type="entry name" value="INTEGRASE"/>
    <property type="match status" value="1"/>
</dbReference>
<evidence type="ECO:0000256" key="3">
    <source>
        <dbReference type="ARBA" id="ARBA00022884"/>
    </source>
</evidence>
<keyword evidence="4" id="KW-0496">Mitochondrion</keyword>